<evidence type="ECO:0000313" key="4">
    <source>
        <dbReference type="EMBL" id="CAF4462221.1"/>
    </source>
</evidence>
<evidence type="ECO:0000313" key="1">
    <source>
        <dbReference type="EMBL" id="CAF3402337.1"/>
    </source>
</evidence>
<dbReference type="EMBL" id="CAJOBS010001562">
    <property type="protein sequence ID" value="CAF4741803.1"/>
    <property type="molecule type" value="Genomic_DNA"/>
</dbReference>
<dbReference type="Proteomes" id="UP000663862">
    <property type="component" value="Unassembled WGS sequence"/>
</dbReference>
<evidence type="ECO:0000313" key="3">
    <source>
        <dbReference type="EMBL" id="CAF3685903.1"/>
    </source>
</evidence>
<organism evidence="3 8">
    <name type="scientific">Rotaria socialis</name>
    <dbReference type="NCBI Taxonomy" id="392032"/>
    <lineage>
        <taxon>Eukaryota</taxon>
        <taxon>Metazoa</taxon>
        <taxon>Spiralia</taxon>
        <taxon>Gnathifera</taxon>
        <taxon>Rotifera</taxon>
        <taxon>Eurotatoria</taxon>
        <taxon>Bdelloidea</taxon>
        <taxon>Philodinida</taxon>
        <taxon>Philodinidae</taxon>
        <taxon>Rotaria</taxon>
    </lineage>
</organism>
<dbReference type="EMBL" id="CAJOBR010001786">
    <property type="protein sequence ID" value="CAF4635411.1"/>
    <property type="molecule type" value="Genomic_DNA"/>
</dbReference>
<dbReference type="Proteomes" id="UP000663838">
    <property type="component" value="Unassembled WGS sequence"/>
</dbReference>
<dbReference type="EMBL" id="CAJNYV010003944">
    <property type="protein sequence ID" value="CAF3623645.1"/>
    <property type="molecule type" value="Genomic_DNA"/>
</dbReference>
<reference evidence="3" key="1">
    <citation type="submission" date="2021-02" db="EMBL/GenBank/DDBJ databases">
        <authorList>
            <person name="Nowell W R."/>
        </authorList>
    </citation>
    <scope>NUCLEOTIDE SEQUENCE</scope>
</reference>
<dbReference type="Proteomes" id="UP000663869">
    <property type="component" value="Unassembled WGS sequence"/>
</dbReference>
<keyword evidence="9" id="KW-1185">Reference proteome</keyword>
<comment type="caution">
    <text evidence="3">The sequence shown here is derived from an EMBL/GenBank/DDBJ whole genome shotgun (WGS) entry which is preliminary data.</text>
</comment>
<proteinExistence type="predicted"/>
<dbReference type="Proteomes" id="UP000663848">
    <property type="component" value="Unassembled WGS sequence"/>
</dbReference>
<evidence type="ECO:0000313" key="6">
    <source>
        <dbReference type="EMBL" id="CAF4635411.1"/>
    </source>
</evidence>
<gene>
    <name evidence="3" type="ORF">FME351_LOCUS26701</name>
    <name evidence="2" type="ORF">KIK155_LOCUS22048</name>
    <name evidence="6" type="ORF">QYT958_LOCUS13764</name>
    <name evidence="1" type="ORF">TIS948_LOCUS27823</name>
    <name evidence="7" type="ORF">TOA249_LOCUS19727</name>
    <name evidence="5" type="ORF">TSG867_LOCUS20947</name>
    <name evidence="4" type="ORF">UJA718_LOCUS23590</name>
</gene>
<evidence type="ECO:0000313" key="2">
    <source>
        <dbReference type="EMBL" id="CAF3623645.1"/>
    </source>
</evidence>
<sequence length="362" mass="41926">MFSNISIFVFLSLESFVYSIGHTYFRMDAFKRGQFKFRSLPRCLSLAIRSISFERLDNRPLSNTPSLPRRRNGISADSYNEIRKLILQAPLPTAVLQRSPTKEFSLDDIGIPLAASSYYILTLINECSTLVMFNKDHELCRIDLSNLLVLVHDLCWSSKLNMFLMAGYSLYTFNPRSCILSTIERITLARGEWIVSITIDSNSIYLLYSSRSARIECRSLFLLHTLEKQWLEKDFLRQTDFLAQCIRINQWNILAMTIKQKDGGWRVDLYDSNNLYRIHRGCSLGQGVPGMRNCLVMPYNRLWIVINNCSIPEQVILLDENGRMKAKTHLDKPRGCFNLCLVGDEWIAMNVKDKLRLYKVQS</sequence>
<dbReference type="Proteomes" id="UP000663865">
    <property type="component" value="Unassembled WGS sequence"/>
</dbReference>
<protein>
    <submittedName>
        <fullName evidence="3">Uncharacterized protein</fullName>
    </submittedName>
</protein>
<evidence type="ECO:0000313" key="9">
    <source>
        <dbReference type="Proteomes" id="UP000663873"/>
    </source>
</evidence>
<dbReference type="AlphaFoldDB" id="A0A818U2P3"/>
<dbReference type="EMBL" id="CAJNYU010003614">
    <property type="protein sequence ID" value="CAF3685903.1"/>
    <property type="molecule type" value="Genomic_DNA"/>
</dbReference>
<evidence type="ECO:0000313" key="7">
    <source>
        <dbReference type="EMBL" id="CAF4741803.1"/>
    </source>
</evidence>
<dbReference type="Proteomes" id="UP000663825">
    <property type="component" value="Unassembled WGS sequence"/>
</dbReference>
<dbReference type="EMBL" id="CAJNXB010005013">
    <property type="protein sequence ID" value="CAF3402337.1"/>
    <property type="molecule type" value="Genomic_DNA"/>
</dbReference>
<name>A0A818U2P3_9BILA</name>
<dbReference type="OrthoDB" id="9976630at2759"/>
<dbReference type="Proteomes" id="UP000663873">
    <property type="component" value="Unassembled WGS sequence"/>
</dbReference>
<evidence type="ECO:0000313" key="5">
    <source>
        <dbReference type="EMBL" id="CAF4499100.1"/>
    </source>
</evidence>
<evidence type="ECO:0000313" key="8">
    <source>
        <dbReference type="Proteomes" id="UP000663869"/>
    </source>
</evidence>
<dbReference type="EMBL" id="CAJOBP010005166">
    <property type="protein sequence ID" value="CAF4462221.1"/>
    <property type="molecule type" value="Genomic_DNA"/>
</dbReference>
<accession>A0A818U2P3</accession>
<dbReference type="EMBL" id="CAJOBQ010001578">
    <property type="protein sequence ID" value="CAF4499100.1"/>
    <property type="molecule type" value="Genomic_DNA"/>
</dbReference>